<proteinExistence type="inferred from homology"/>
<feature type="chain" id="PRO_5038691366" evidence="5">
    <location>
        <begin position="22"/>
        <end position="444"/>
    </location>
</feature>
<dbReference type="CDD" id="cd06414">
    <property type="entry name" value="GH25_LytC-like"/>
    <property type="match status" value="1"/>
</dbReference>
<feature type="domain" description="SLH" evidence="6">
    <location>
        <begin position="19"/>
        <end position="82"/>
    </location>
</feature>
<dbReference type="PANTHER" id="PTHR34135">
    <property type="entry name" value="LYSOZYME"/>
    <property type="match status" value="1"/>
</dbReference>
<keyword evidence="3" id="KW-0378">Hydrolase</keyword>
<gene>
    <name evidence="7" type="ORF">IAC18_03460</name>
</gene>
<dbReference type="GO" id="GO:0009253">
    <property type="term" value="P:peptidoglycan catabolic process"/>
    <property type="evidence" value="ECO:0007669"/>
    <property type="project" value="InterPro"/>
</dbReference>
<evidence type="ECO:0000313" key="8">
    <source>
        <dbReference type="Proteomes" id="UP000824001"/>
    </source>
</evidence>
<organism evidence="7 8">
    <name type="scientific">Candidatus Scatomorpha merdipullorum</name>
    <dbReference type="NCBI Taxonomy" id="2840927"/>
    <lineage>
        <taxon>Bacteria</taxon>
        <taxon>Bacillati</taxon>
        <taxon>Bacillota</taxon>
        <taxon>Clostridia</taxon>
        <taxon>Eubacteriales</taxon>
        <taxon>Candidatus Scatomorpha</taxon>
    </lineage>
</organism>
<accession>A0A9D1FD68</accession>
<evidence type="ECO:0000256" key="3">
    <source>
        <dbReference type="ARBA" id="ARBA00022801"/>
    </source>
</evidence>
<reference evidence="7" key="1">
    <citation type="submission" date="2020-10" db="EMBL/GenBank/DDBJ databases">
        <authorList>
            <person name="Gilroy R."/>
        </authorList>
    </citation>
    <scope>NUCLEOTIDE SEQUENCE</scope>
    <source>
        <strain evidence="7">ChiHjej10B9-9673</strain>
    </source>
</reference>
<keyword evidence="5" id="KW-0732">Signal</keyword>
<dbReference type="SUPFAM" id="SSF51445">
    <property type="entry name" value="(Trans)glycosidases"/>
    <property type="match status" value="1"/>
</dbReference>
<feature type="signal peptide" evidence="5">
    <location>
        <begin position="1"/>
        <end position="21"/>
    </location>
</feature>
<dbReference type="AlphaFoldDB" id="A0A9D1FD68"/>
<evidence type="ECO:0000259" key="6">
    <source>
        <dbReference type="PROSITE" id="PS51272"/>
    </source>
</evidence>
<dbReference type="Pfam" id="PF00395">
    <property type="entry name" value="SLH"/>
    <property type="match status" value="3"/>
</dbReference>
<dbReference type="EMBL" id="DVJK01000096">
    <property type="protein sequence ID" value="HIS66604.1"/>
    <property type="molecule type" value="Genomic_DNA"/>
</dbReference>
<evidence type="ECO:0000256" key="1">
    <source>
        <dbReference type="ARBA" id="ARBA00010646"/>
    </source>
</evidence>
<reference evidence="7" key="2">
    <citation type="journal article" date="2021" name="PeerJ">
        <title>Extensive microbial diversity within the chicken gut microbiome revealed by metagenomics and culture.</title>
        <authorList>
            <person name="Gilroy R."/>
            <person name="Ravi A."/>
            <person name="Getino M."/>
            <person name="Pursley I."/>
            <person name="Horton D.L."/>
            <person name="Alikhan N.F."/>
            <person name="Baker D."/>
            <person name="Gharbi K."/>
            <person name="Hall N."/>
            <person name="Watson M."/>
            <person name="Adriaenssens E.M."/>
            <person name="Foster-Nyarko E."/>
            <person name="Jarju S."/>
            <person name="Secka A."/>
            <person name="Antonio M."/>
            <person name="Oren A."/>
            <person name="Chaudhuri R.R."/>
            <person name="La Ragione R."/>
            <person name="Hildebrand F."/>
            <person name="Pallen M.J."/>
        </authorList>
    </citation>
    <scope>NUCLEOTIDE SEQUENCE</scope>
    <source>
        <strain evidence="7">ChiHjej10B9-9673</strain>
    </source>
</reference>
<dbReference type="PROSITE" id="PS51272">
    <property type="entry name" value="SLH"/>
    <property type="match status" value="3"/>
</dbReference>
<feature type="domain" description="SLH" evidence="6">
    <location>
        <begin position="143"/>
        <end position="206"/>
    </location>
</feature>
<keyword evidence="4" id="KW-0326">Glycosidase</keyword>
<sequence length="444" mass="48439">MKKRIFAALLALALISTGALADFADVDASAWYAEAVAWAEENGVMDGVSEGEFNPDGVMTRAMVVTILYRLAGEPELPESDWGYPYSDVDASAWYALPVYWARLEGIAGGVSDAEFAPGGNITREQLVTMLHRFAGSPGEGGALDFADAESISPWAVSAVAWAAANGVVSGREGNVFDPAGSATRAECAAVLMRFAALTAEPEEPEEPEYVPNLDIIPRNSYDADEFYLEDGFLRYGEDSRVGIDVSSHQGEIDWEAVADSGVEFAIIRAGYRGYSEGELFVDPFFFENIEGALENGLDVGVYFFSQALNTEEALEEAEFMLEAVEGYELALPVVFDWERISYDGGRTAEVSGVTVTDCAIAFCEAVEAEGYAVMCYGSPNTVNRDLYIDRLLDYPFWLAHYTEDLAVTDYPYHYDIWQYTSDGSVPGIETRVDLNVAIGDIFA</sequence>
<dbReference type="GO" id="GO:0003796">
    <property type="term" value="F:lysozyme activity"/>
    <property type="evidence" value="ECO:0007669"/>
    <property type="project" value="InterPro"/>
</dbReference>
<dbReference type="SMART" id="SM00641">
    <property type="entry name" value="Glyco_25"/>
    <property type="match status" value="1"/>
</dbReference>
<feature type="domain" description="SLH" evidence="6">
    <location>
        <begin position="83"/>
        <end position="142"/>
    </location>
</feature>
<dbReference type="InterPro" id="IPR018077">
    <property type="entry name" value="Glyco_hydro_fam25_subgr"/>
</dbReference>
<comment type="similarity">
    <text evidence="1">Belongs to the glycosyl hydrolase 25 family.</text>
</comment>
<comment type="caution">
    <text evidence="7">The sequence shown here is derived from an EMBL/GenBank/DDBJ whole genome shotgun (WGS) entry which is preliminary data.</text>
</comment>
<dbReference type="Gene3D" id="3.20.20.80">
    <property type="entry name" value="Glycosidases"/>
    <property type="match status" value="1"/>
</dbReference>
<dbReference type="GO" id="GO:0016998">
    <property type="term" value="P:cell wall macromolecule catabolic process"/>
    <property type="evidence" value="ECO:0007669"/>
    <property type="project" value="InterPro"/>
</dbReference>
<evidence type="ECO:0000256" key="2">
    <source>
        <dbReference type="ARBA" id="ARBA00022737"/>
    </source>
</evidence>
<dbReference type="Pfam" id="PF01183">
    <property type="entry name" value="Glyco_hydro_25"/>
    <property type="match status" value="1"/>
</dbReference>
<dbReference type="InterPro" id="IPR017853">
    <property type="entry name" value="GH"/>
</dbReference>
<evidence type="ECO:0000256" key="4">
    <source>
        <dbReference type="ARBA" id="ARBA00023295"/>
    </source>
</evidence>
<name>A0A9D1FD68_9FIRM</name>
<keyword evidence="2" id="KW-0677">Repeat</keyword>
<dbReference type="GO" id="GO:0016052">
    <property type="term" value="P:carbohydrate catabolic process"/>
    <property type="evidence" value="ECO:0007669"/>
    <property type="project" value="TreeGrafter"/>
</dbReference>
<dbReference type="PANTHER" id="PTHR34135:SF2">
    <property type="entry name" value="LYSOZYME"/>
    <property type="match status" value="1"/>
</dbReference>
<evidence type="ECO:0000313" key="7">
    <source>
        <dbReference type="EMBL" id="HIS66604.1"/>
    </source>
</evidence>
<dbReference type="InterPro" id="IPR001119">
    <property type="entry name" value="SLH_dom"/>
</dbReference>
<protein>
    <submittedName>
        <fullName evidence="7">S-layer homology domain-containing protein</fullName>
    </submittedName>
</protein>
<dbReference type="InterPro" id="IPR002053">
    <property type="entry name" value="Glyco_hydro_25"/>
</dbReference>
<evidence type="ECO:0000256" key="5">
    <source>
        <dbReference type="SAM" id="SignalP"/>
    </source>
</evidence>
<dbReference type="PROSITE" id="PS51904">
    <property type="entry name" value="GLYCOSYL_HYDROL_F25_2"/>
    <property type="match status" value="1"/>
</dbReference>
<dbReference type="Proteomes" id="UP000824001">
    <property type="component" value="Unassembled WGS sequence"/>
</dbReference>